<feature type="compositionally biased region" description="Basic and acidic residues" evidence="1">
    <location>
        <begin position="135"/>
        <end position="157"/>
    </location>
</feature>
<sequence>MLEFKVAPRKATMGKMKGKTVYIAVPKGQQKISPEMVLERIVRETSLTEGDARNVIITLRNLILDCARMGTGLDLGDIFSLRVNVPSKMEENEKDVCAKSLKAPRLTLTWKSPVRKALKELQVDVDNPARKKGKKQESPDPSPKEKENKEESGPVAG</sequence>
<reference evidence="3 4" key="1">
    <citation type="submission" date="2009-09" db="EMBL/GenBank/DDBJ databases">
        <authorList>
            <person name="Weinstock G."/>
            <person name="Sodergren E."/>
            <person name="Clifton S."/>
            <person name="Fulton L."/>
            <person name="Fulton B."/>
            <person name="Courtney L."/>
            <person name="Fronick C."/>
            <person name="Harrison M."/>
            <person name="Strong C."/>
            <person name="Farmer C."/>
            <person name="Delahaunty K."/>
            <person name="Markovic C."/>
            <person name="Hall O."/>
            <person name="Minx P."/>
            <person name="Tomlinson C."/>
            <person name="Mitreva M."/>
            <person name="Nelson J."/>
            <person name="Hou S."/>
            <person name="Wollam A."/>
            <person name="Pepin K.H."/>
            <person name="Johnson M."/>
            <person name="Bhonagiri V."/>
            <person name="Nash W.E."/>
            <person name="Warren W."/>
            <person name="Chinwalla A."/>
            <person name="Mardis E.R."/>
            <person name="Wilson R.K."/>
        </authorList>
    </citation>
    <scope>NUCLEOTIDE SEQUENCE [LARGE SCALE GENOMIC DNA]</scope>
    <source>
        <strain evidence="3 4">F0319</strain>
    </source>
</reference>
<dbReference type="eggNOG" id="COG0776">
    <property type="taxonomic scope" value="Bacteria"/>
</dbReference>
<dbReference type="Pfam" id="PF18291">
    <property type="entry name" value="HU-HIG"/>
    <property type="match status" value="1"/>
</dbReference>
<proteinExistence type="predicted"/>
<accession>C9MQN8</accession>
<name>C9MQN8_9BACT</name>
<evidence type="ECO:0000256" key="1">
    <source>
        <dbReference type="SAM" id="MobiDB-lite"/>
    </source>
</evidence>
<dbReference type="Proteomes" id="UP000003327">
    <property type="component" value="Unassembled WGS sequence"/>
</dbReference>
<evidence type="ECO:0000313" key="3">
    <source>
        <dbReference type="EMBL" id="EEX18153.1"/>
    </source>
</evidence>
<evidence type="ECO:0000259" key="2">
    <source>
        <dbReference type="Pfam" id="PF18291"/>
    </source>
</evidence>
<dbReference type="InterPro" id="IPR041607">
    <property type="entry name" value="HU-HIG"/>
</dbReference>
<comment type="caution">
    <text evidence="3">The sequence shown here is derived from an EMBL/GenBank/DDBJ whole genome shotgun (WGS) entry which is preliminary data.</text>
</comment>
<dbReference type="STRING" id="649761.HMPREF0973_01938"/>
<dbReference type="OrthoDB" id="1040974at2"/>
<keyword evidence="4" id="KW-1185">Reference proteome</keyword>
<dbReference type="GO" id="GO:0003677">
    <property type="term" value="F:DNA binding"/>
    <property type="evidence" value="ECO:0007669"/>
    <property type="project" value="UniProtKB-KW"/>
</dbReference>
<keyword evidence="3" id="KW-0238">DNA-binding</keyword>
<feature type="domain" description="HU" evidence="2">
    <location>
        <begin position="2"/>
        <end position="122"/>
    </location>
</feature>
<protein>
    <submittedName>
        <fullName evidence="3">Putative DNA-binding protein</fullName>
    </submittedName>
</protein>
<dbReference type="RefSeq" id="WP_004383629.1">
    <property type="nucleotide sequence ID" value="NZ_GG698714.1"/>
</dbReference>
<dbReference type="EMBL" id="ACVA01000047">
    <property type="protein sequence ID" value="EEX18153.1"/>
    <property type="molecule type" value="Genomic_DNA"/>
</dbReference>
<dbReference type="AlphaFoldDB" id="C9MQN8"/>
<gene>
    <name evidence="3" type="ORF">HMPREF0973_01938</name>
</gene>
<organism evidence="3 4">
    <name type="scientific">Prevotella veroralis F0319</name>
    <dbReference type="NCBI Taxonomy" id="649761"/>
    <lineage>
        <taxon>Bacteria</taxon>
        <taxon>Pseudomonadati</taxon>
        <taxon>Bacteroidota</taxon>
        <taxon>Bacteroidia</taxon>
        <taxon>Bacteroidales</taxon>
        <taxon>Prevotellaceae</taxon>
        <taxon>Prevotella</taxon>
    </lineage>
</organism>
<evidence type="ECO:0000313" key="4">
    <source>
        <dbReference type="Proteomes" id="UP000003327"/>
    </source>
</evidence>
<feature type="region of interest" description="Disordered" evidence="1">
    <location>
        <begin position="121"/>
        <end position="157"/>
    </location>
</feature>
<dbReference type="HOGENOM" id="CLU_112331_6_2_10"/>